<organism evidence="1">
    <name type="scientific">marine sediment metagenome</name>
    <dbReference type="NCBI Taxonomy" id="412755"/>
    <lineage>
        <taxon>unclassified sequences</taxon>
        <taxon>metagenomes</taxon>
        <taxon>ecological metagenomes</taxon>
    </lineage>
</organism>
<name>A0A0F9P6G2_9ZZZZ</name>
<comment type="caution">
    <text evidence="1">The sequence shown here is derived from an EMBL/GenBank/DDBJ whole genome shotgun (WGS) entry which is preliminary data.</text>
</comment>
<evidence type="ECO:0000313" key="1">
    <source>
        <dbReference type="EMBL" id="KKM89017.1"/>
    </source>
</evidence>
<accession>A0A0F9P6G2</accession>
<proteinExistence type="predicted"/>
<sequence>MADQGDVIILDDGAGDNDAITTAFAANQSEFDLNGSDQMFIQVDVVRGGGGITSVEFLFEAGDKSLEDGSGATSFAPTKEGEARDAVPATHEWSIAADGKHIFASEKIPQALRTGRVSVKHTAGSPDGTTRVAFKIMGSGLRPIPGS</sequence>
<reference evidence="1" key="1">
    <citation type="journal article" date="2015" name="Nature">
        <title>Complex archaea that bridge the gap between prokaryotes and eukaryotes.</title>
        <authorList>
            <person name="Spang A."/>
            <person name="Saw J.H."/>
            <person name="Jorgensen S.L."/>
            <person name="Zaremba-Niedzwiedzka K."/>
            <person name="Martijn J."/>
            <person name="Lind A.E."/>
            <person name="van Eijk R."/>
            <person name="Schleper C."/>
            <person name="Guy L."/>
            <person name="Ettema T.J."/>
        </authorList>
    </citation>
    <scope>NUCLEOTIDE SEQUENCE</scope>
</reference>
<protein>
    <submittedName>
        <fullName evidence="1">Uncharacterized protein</fullName>
    </submittedName>
</protein>
<dbReference type="AlphaFoldDB" id="A0A0F9P6G2"/>
<dbReference type="EMBL" id="LAZR01006883">
    <property type="protein sequence ID" value="KKM89017.1"/>
    <property type="molecule type" value="Genomic_DNA"/>
</dbReference>
<gene>
    <name evidence="1" type="ORF">LCGC14_1252910</name>
</gene>